<dbReference type="InterPro" id="IPR020835">
    <property type="entry name" value="Catalase_sf"/>
</dbReference>
<evidence type="ECO:0000256" key="2">
    <source>
        <dbReference type="ARBA" id="ARBA00022559"/>
    </source>
</evidence>
<keyword evidence="3 9" id="KW-0349">Heme</keyword>
<dbReference type="CDD" id="cd08156">
    <property type="entry name" value="catalase_clade_3"/>
    <property type="match status" value="1"/>
</dbReference>
<evidence type="ECO:0000256" key="1">
    <source>
        <dbReference type="ARBA" id="ARBA00005329"/>
    </source>
</evidence>
<dbReference type="PROSITE" id="PS00437">
    <property type="entry name" value="CATALASE_1"/>
    <property type="match status" value="1"/>
</dbReference>
<keyword evidence="6 9" id="KW-0408">Iron</keyword>
<accession>A0ABY3YZ29</accession>
<reference evidence="12 13" key="1">
    <citation type="submission" date="2022-03" db="EMBL/GenBank/DDBJ databases">
        <title>Complete genome of Streptomyces rimosus ssp. rimosus R7 (=ATCC 10970).</title>
        <authorList>
            <person name="Beganovic S."/>
            <person name="Ruckert C."/>
            <person name="Busche T."/>
            <person name="Kalinowski J."/>
            <person name="Wittmann C."/>
        </authorList>
    </citation>
    <scope>NUCLEOTIDE SEQUENCE [LARGE SCALE GENOMIC DNA]</scope>
    <source>
        <strain evidence="12 13">R7</strain>
    </source>
</reference>
<dbReference type="Pfam" id="PF06628">
    <property type="entry name" value="Catalase-rel"/>
    <property type="match status" value="1"/>
</dbReference>
<keyword evidence="13" id="KW-1185">Reference proteome</keyword>
<evidence type="ECO:0000256" key="5">
    <source>
        <dbReference type="ARBA" id="ARBA00023002"/>
    </source>
</evidence>
<keyword evidence="4 9" id="KW-0479">Metal-binding</keyword>
<dbReference type="Gene3D" id="2.40.180.10">
    <property type="entry name" value="Catalase core domain"/>
    <property type="match status" value="1"/>
</dbReference>
<keyword evidence="2 9" id="KW-0575">Peroxidase</keyword>
<keyword evidence="7 9" id="KW-0376">Hydrogen peroxide</keyword>
<feature type="compositionally biased region" description="Polar residues" evidence="10">
    <location>
        <begin position="1"/>
        <end position="15"/>
    </location>
</feature>
<name>A0ABY3YZ29_STRRM</name>
<sequence>MTSSAHDVPRTTTNAGIPVESDEHSLSVGPDGPLLLQDHYLIEKMAQFNRERVPERVVHAKGSGAYGFFEVTNDVSQFTKADLFQPGRRTEMLARFSTVAGEQGSPDTWRDPRGFALKFYTEYGNYDLVGNNTPVFFVRDTIKFQDFIRSQKRRPDNGLRDNDMQWDFWTLSPESAHMVTWLMGDRGIPKTYRHMNGYGSHTYMWINGGGERFWIKYHIKTDQGIDFLTQEEADRLAGEDGDVHRRDLYQAIASGDAPSWTMYVQVMPFDDAPDYRFNPFDLTKVWPHGDYPLIEVGRMTLDRNPEDFFVHIEQAAFEPSNMVPGIGPSPDKMLLGRLFSYPDTHRYRIGPNYAQLPPNRPHSVVSSYAKDGPMRYEPSQAARPYAPNSYGGPAADTQNFGDPAGWHAAGEMVREAYKLRRDDDDFGQAGTQVRKVLDDAARERLVNNVVGHLSNGVSRPVLLRALQYWRNVDKALGDRIAARFNGS</sequence>
<dbReference type="Proteomes" id="UP000829494">
    <property type="component" value="Chromosome"/>
</dbReference>
<dbReference type="PANTHER" id="PTHR11465">
    <property type="entry name" value="CATALASE"/>
    <property type="match status" value="1"/>
</dbReference>
<dbReference type="InterPro" id="IPR010582">
    <property type="entry name" value="Catalase_immune_responsive"/>
</dbReference>
<dbReference type="PROSITE" id="PS51402">
    <property type="entry name" value="CATALASE_3"/>
    <property type="match status" value="1"/>
</dbReference>
<evidence type="ECO:0000256" key="10">
    <source>
        <dbReference type="SAM" id="MobiDB-lite"/>
    </source>
</evidence>
<comment type="catalytic activity">
    <reaction evidence="8 9">
        <text>2 H2O2 = O2 + 2 H2O</text>
        <dbReference type="Rhea" id="RHEA:20309"/>
        <dbReference type="ChEBI" id="CHEBI:15377"/>
        <dbReference type="ChEBI" id="CHEBI:15379"/>
        <dbReference type="ChEBI" id="CHEBI:16240"/>
        <dbReference type="EC" id="1.11.1.6"/>
    </reaction>
</comment>
<evidence type="ECO:0000256" key="4">
    <source>
        <dbReference type="ARBA" id="ARBA00022723"/>
    </source>
</evidence>
<dbReference type="InterPro" id="IPR002226">
    <property type="entry name" value="Catalase_haem_BS"/>
</dbReference>
<dbReference type="SMART" id="SM01060">
    <property type="entry name" value="Catalase"/>
    <property type="match status" value="1"/>
</dbReference>
<dbReference type="InterPro" id="IPR024708">
    <property type="entry name" value="Catalase_AS"/>
</dbReference>
<evidence type="ECO:0000256" key="9">
    <source>
        <dbReference type="RuleBase" id="RU000498"/>
    </source>
</evidence>
<dbReference type="PROSITE" id="PS00438">
    <property type="entry name" value="CATALASE_2"/>
    <property type="match status" value="1"/>
</dbReference>
<dbReference type="Pfam" id="PF00199">
    <property type="entry name" value="Catalase"/>
    <property type="match status" value="1"/>
</dbReference>
<evidence type="ECO:0000313" key="12">
    <source>
        <dbReference type="EMBL" id="UNZ03306.1"/>
    </source>
</evidence>
<evidence type="ECO:0000256" key="3">
    <source>
        <dbReference type="ARBA" id="ARBA00022617"/>
    </source>
</evidence>
<dbReference type="EMBL" id="CP094298">
    <property type="protein sequence ID" value="UNZ03306.1"/>
    <property type="molecule type" value="Genomic_DNA"/>
</dbReference>
<dbReference type="PRINTS" id="PR00067">
    <property type="entry name" value="CATALASE"/>
</dbReference>
<dbReference type="GO" id="GO:0004096">
    <property type="term" value="F:catalase activity"/>
    <property type="evidence" value="ECO:0007669"/>
    <property type="project" value="UniProtKB-EC"/>
</dbReference>
<protein>
    <recommendedName>
        <fullName evidence="9">Catalase</fullName>
        <ecNumber evidence="9">1.11.1.6</ecNumber>
    </recommendedName>
</protein>
<evidence type="ECO:0000256" key="6">
    <source>
        <dbReference type="ARBA" id="ARBA00023004"/>
    </source>
</evidence>
<keyword evidence="5 9" id="KW-0560">Oxidoreductase</keyword>
<evidence type="ECO:0000259" key="11">
    <source>
        <dbReference type="SMART" id="SM01060"/>
    </source>
</evidence>
<dbReference type="InterPro" id="IPR040333">
    <property type="entry name" value="Catalase_3"/>
</dbReference>
<feature type="region of interest" description="Disordered" evidence="10">
    <location>
        <begin position="1"/>
        <end position="28"/>
    </location>
</feature>
<comment type="similarity">
    <text evidence="1 9">Belongs to the catalase family.</text>
</comment>
<dbReference type="EC" id="1.11.1.6" evidence="9"/>
<dbReference type="InterPro" id="IPR011614">
    <property type="entry name" value="Catalase_core"/>
</dbReference>
<dbReference type="PANTHER" id="PTHR11465:SF9">
    <property type="entry name" value="CATALASE"/>
    <property type="match status" value="1"/>
</dbReference>
<gene>
    <name evidence="12" type="primary">katA2</name>
    <name evidence="12" type="ORF">SRIMR7_14210</name>
</gene>
<dbReference type="GeneID" id="66857596"/>
<dbReference type="InterPro" id="IPR024711">
    <property type="entry name" value="Catalase_clade1/3"/>
</dbReference>
<feature type="domain" description="Catalase core" evidence="11">
    <location>
        <begin position="12"/>
        <end position="394"/>
    </location>
</feature>
<dbReference type="PIRSF" id="PIRSF038928">
    <property type="entry name" value="Catalase_clade1-3"/>
    <property type="match status" value="1"/>
</dbReference>
<dbReference type="SUPFAM" id="SSF56634">
    <property type="entry name" value="Heme-dependent catalase-like"/>
    <property type="match status" value="1"/>
</dbReference>
<evidence type="ECO:0000313" key="13">
    <source>
        <dbReference type="Proteomes" id="UP000829494"/>
    </source>
</evidence>
<dbReference type="InterPro" id="IPR018028">
    <property type="entry name" value="Catalase"/>
</dbReference>
<evidence type="ECO:0000256" key="8">
    <source>
        <dbReference type="ARBA" id="ARBA00049254"/>
    </source>
</evidence>
<evidence type="ECO:0000256" key="7">
    <source>
        <dbReference type="ARBA" id="ARBA00023324"/>
    </source>
</evidence>
<organism evidence="12 13">
    <name type="scientific">Streptomyces rimosus subsp. rimosus</name>
    <dbReference type="NCBI Taxonomy" id="132474"/>
    <lineage>
        <taxon>Bacteria</taxon>
        <taxon>Bacillati</taxon>
        <taxon>Actinomycetota</taxon>
        <taxon>Actinomycetes</taxon>
        <taxon>Kitasatosporales</taxon>
        <taxon>Streptomycetaceae</taxon>
        <taxon>Streptomyces</taxon>
    </lineage>
</organism>
<dbReference type="RefSeq" id="WP_003982732.1">
    <property type="nucleotide sequence ID" value="NZ_CP043497.1"/>
</dbReference>
<proteinExistence type="inferred from homology"/>